<name>A0ABD2B8Y6_VESSQ</name>
<protein>
    <submittedName>
        <fullName evidence="1">Uncharacterized protein</fullName>
    </submittedName>
</protein>
<dbReference type="EMBL" id="JAUDFV010000131">
    <property type="protein sequence ID" value="KAL2729186.1"/>
    <property type="molecule type" value="Genomic_DNA"/>
</dbReference>
<dbReference type="AlphaFoldDB" id="A0ABD2B8Y6"/>
<organism evidence="1 2">
    <name type="scientific">Vespula squamosa</name>
    <name type="common">Southern yellow jacket</name>
    <name type="synonym">Wasp</name>
    <dbReference type="NCBI Taxonomy" id="30214"/>
    <lineage>
        <taxon>Eukaryota</taxon>
        <taxon>Metazoa</taxon>
        <taxon>Ecdysozoa</taxon>
        <taxon>Arthropoda</taxon>
        <taxon>Hexapoda</taxon>
        <taxon>Insecta</taxon>
        <taxon>Pterygota</taxon>
        <taxon>Neoptera</taxon>
        <taxon>Endopterygota</taxon>
        <taxon>Hymenoptera</taxon>
        <taxon>Apocrita</taxon>
        <taxon>Aculeata</taxon>
        <taxon>Vespoidea</taxon>
        <taxon>Vespidae</taxon>
        <taxon>Vespinae</taxon>
        <taxon>Vespula</taxon>
    </lineage>
</organism>
<sequence length="89" mass="9942">MLSHKHTISHPAVAIPVVIEARGTAVETAIAGGKANIDRIIRNLRLIAIERQWTRVYPSRRSIVFQESPPILKTSIAINLKNEDNNVYS</sequence>
<gene>
    <name evidence="1" type="ORF">V1478_005975</name>
</gene>
<accession>A0ABD2B8Y6</accession>
<proteinExistence type="predicted"/>
<dbReference type="Proteomes" id="UP001607302">
    <property type="component" value="Unassembled WGS sequence"/>
</dbReference>
<evidence type="ECO:0000313" key="2">
    <source>
        <dbReference type="Proteomes" id="UP001607302"/>
    </source>
</evidence>
<keyword evidence="2" id="KW-1185">Reference proteome</keyword>
<comment type="caution">
    <text evidence="1">The sequence shown here is derived from an EMBL/GenBank/DDBJ whole genome shotgun (WGS) entry which is preliminary data.</text>
</comment>
<reference evidence="1 2" key="1">
    <citation type="journal article" date="2024" name="Ann. Entomol. Soc. Am.">
        <title>Genomic analyses of the southern and eastern yellowjacket wasps (Hymenoptera: Vespidae) reveal evolutionary signatures of social life.</title>
        <authorList>
            <person name="Catto M.A."/>
            <person name="Caine P.B."/>
            <person name="Orr S.E."/>
            <person name="Hunt B.G."/>
            <person name="Goodisman M.A.D."/>
        </authorList>
    </citation>
    <scope>NUCLEOTIDE SEQUENCE [LARGE SCALE GENOMIC DNA]</scope>
    <source>
        <strain evidence="1">233</strain>
        <tissue evidence="1">Head and thorax</tissue>
    </source>
</reference>
<evidence type="ECO:0000313" key="1">
    <source>
        <dbReference type="EMBL" id="KAL2729186.1"/>
    </source>
</evidence>